<keyword evidence="12" id="KW-1185">Reference proteome</keyword>
<feature type="region of interest" description="Disordered" evidence="9">
    <location>
        <begin position="587"/>
        <end position="620"/>
    </location>
</feature>
<dbReference type="InterPro" id="IPR015943">
    <property type="entry name" value="WD40/YVTN_repeat-like_dom_sf"/>
</dbReference>
<evidence type="ECO:0000256" key="6">
    <source>
        <dbReference type="ARBA" id="ARBA00023242"/>
    </source>
</evidence>
<dbReference type="FunFam" id="2.130.10.10:FF:000378">
    <property type="entry name" value="U3 small nucleolar RNA-associated protein 7"/>
    <property type="match status" value="1"/>
</dbReference>
<evidence type="ECO:0000256" key="7">
    <source>
        <dbReference type="ARBA" id="ARBA00076453"/>
    </source>
</evidence>
<dbReference type="InterPro" id="IPR001680">
    <property type="entry name" value="WD40_rpt"/>
</dbReference>
<sequence>MDALFAKADAFGPANRRKRFLKDRVQQRQDKQPSAGPSNDHTLSSVSLRTTIPKSLQPTSPAPEGLPKYTHIRDKKLRSKLTRQSEQSARTKALLKDAELLLTQEAGMMEVEGELEKTWRVGQSEVASAAGQEAARGRKEWTLDGGPYRSRYTRNGRHLAIVGKKGHVATFDWQTGKLHAELQLRETCRDITFLHDLSHFAVAQQKYAYIYDRDGVELHKLKTHIEPTRLEFLPFHWLLASVGTTGSLKYLDTSTGQLLTDHRTRLGACNVMTQNVHNAVIHLGHQNGTVTLWTPNLGHPAVRLLAHLGPVASVSVDPSTAGRYMATSGQDGIVKVWDCRNWKGAVRQWSARGGTAELEWSQRGALAVATGGSVNVYTKPTIQMPFSGTVAPPLYLTHPIPHRPLTSVRFCPFHDVLTVGHSAGLSSILVPGAGEPNFDSAEADPFENKKTRREREVKSLLDKIQPDMITLDPDFVGSLAPEPKLTAVDDKPDIPFARLPRIERLRIEGKADKTEDGDLEMRDSGEESGGESADSSDGESAAPKMTRWEKEKKKARGKGKNTSLKRYLRKQHKNVIDPRVVAVRAKLEKEKEERRKAAALASGAETPKKPSALDRFKRPT</sequence>
<dbReference type="PROSITE" id="PS50294">
    <property type="entry name" value="WD_REPEATS_REGION"/>
    <property type="match status" value="1"/>
</dbReference>
<gene>
    <name evidence="11" type="ORF">WOLCODRAFT_140715</name>
</gene>
<dbReference type="InterPro" id="IPR036322">
    <property type="entry name" value="WD40_repeat_dom_sf"/>
</dbReference>
<feature type="region of interest" description="Disordered" evidence="9">
    <location>
        <begin position="16"/>
        <end position="90"/>
    </location>
</feature>
<comment type="subcellular location">
    <subcellularLocation>
        <location evidence="2">Nucleus</location>
        <location evidence="2">Nucleolus</location>
    </subcellularLocation>
</comment>
<dbReference type="Pfam" id="PF08149">
    <property type="entry name" value="BING4CT"/>
    <property type="match status" value="1"/>
</dbReference>
<feature type="repeat" description="WD" evidence="8">
    <location>
        <begin position="304"/>
        <end position="338"/>
    </location>
</feature>
<evidence type="ECO:0000256" key="2">
    <source>
        <dbReference type="ARBA" id="ARBA00004604"/>
    </source>
</evidence>
<dbReference type="GO" id="GO:0030686">
    <property type="term" value="C:90S preribosome"/>
    <property type="evidence" value="ECO:0007669"/>
    <property type="project" value="TreeGrafter"/>
</dbReference>
<keyword evidence="3" id="KW-0698">rRNA processing</keyword>
<evidence type="ECO:0000256" key="3">
    <source>
        <dbReference type="ARBA" id="ARBA00022552"/>
    </source>
</evidence>
<dbReference type="OrthoDB" id="10251154at2759"/>
<evidence type="ECO:0000313" key="11">
    <source>
        <dbReference type="EMBL" id="PCH37115.1"/>
    </source>
</evidence>
<dbReference type="PANTHER" id="PTHR14085">
    <property type="entry name" value="WD-REPEAT PROTEIN BING4"/>
    <property type="match status" value="1"/>
</dbReference>
<dbReference type="SMART" id="SM01033">
    <property type="entry name" value="BING4CT"/>
    <property type="match status" value="1"/>
</dbReference>
<evidence type="ECO:0000256" key="9">
    <source>
        <dbReference type="SAM" id="MobiDB-lite"/>
    </source>
</evidence>
<proteinExistence type="predicted"/>
<feature type="compositionally biased region" description="Acidic residues" evidence="9">
    <location>
        <begin position="526"/>
        <end position="537"/>
    </location>
</feature>
<dbReference type="SUPFAM" id="SSF50978">
    <property type="entry name" value="WD40 repeat-like"/>
    <property type="match status" value="1"/>
</dbReference>
<dbReference type="PROSITE" id="PS50082">
    <property type="entry name" value="WD_REPEATS_2"/>
    <property type="match status" value="1"/>
</dbReference>
<dbReference type="InterPro" id="IPR040315">
    <property type="entry name" value="WDR46/Utp7"/>
</dbReference>
<dbReference type="GO" id="GO:0032040">
    <property type="term" value="C:small-subunit processome"/>
    <property type="evidence" value="ECO:0007669"/>
    <property type="project" value="TreeGrafter"/>
</dbReference>
<dbReference type="PANTHER" id="PTHR14085:SF3">
    <property type="entry name" value="WD REPEAT-CONTAINING PROTEIN 46"/>
    <property type="match status" value="1"/>
</dbReference>
<evidence type="ECO:0000256" key="8">
    <source>
        <dbReference type="PROSITE-ProRule" id="PRU00221"/>
    </source>
</evidence>
<protein>
    <recommendedName>
        <fullName evidence="7">U three protein 7</fullName>
    </recommendedName>
</protein>
<dbReference type="Proteomes" id="UP000218811">
    <property type="component" value="Unassembled WGS sequence"/>
</dbReference>
<feature type="compositionally biased region" description="Basic and acidic residues" evidence="9">
    <location>
        <begin position="587"/>
        <end position="596"/>
    </location>
</feature>
<keyword evidence="6" id="KW-0539">Nucleus</keyword>
<dbReference type="EMBL" id="KB467909">
    <property type="protein sequence ID" value="PCH37115.1"/>
    <property type="molecule type" value="Genomic_DNA"/>
</dbReference>
<evidence type="ECO:0000313" key="12">
    <source>
        <dbReference type="Proteomes" id="UP000218811"/>
    </source>
</evidence>
<dbReference type="Gene3D" id="2.130.10.10">
    <property type="entry name" value="YVTN repeat-like/Quinoprotein amine dehydrogenase"/>
    <property type="match status" value="2"/>
</dbReference>
<evidence type="ECO:0000256" key="5">
    <source>
        <dbReference type="ARBA" id="ARBA00022737"/>
    </source>
</evidence>
<dbReference type="SMART" id="SM00320">
    <property type="entry name" value="WD40"/>
    <property type="match status" value="3"/>
</dbReference>
<dbReference type="OMA" id="EFLPYHW"/>
<name>A0A2H3J618_WOLCO</name>
<comment type="function">
    <text evidence="1">Involved in nucleolar processing of pre-18S ribosomal RNA.</text>
</comment>
<reference evidence="11 12" key="1">
    <citation type="journal article" date="2012" name="Science">
        <title>The Paleozoic origin of enzymatic lignin decomposition reconstructed from 31 fungal genomes.</title>
        <authorList>
            <person name="Floudas D."/>
            <person name="Binder M."/>
            <person name="Riley R."/>
            <person name="Barry K."/>
            <person name="Blanchette R.A."/>
            <person name="Henrissat B."/>
            <person name="Martinez A.T."/>
            <person name="Otillar R."/>
            <person name="Spatafora J.W."/>
            <person name="Yadav J.S."/>
            <person name="Aerts A."/>
            <person name="Benoit I."/>
            <person name="Boyd A."/>
            <person name="Carlson A."/>
            <person name="Copeland A."/>
            <person name="Coutinho P.M."/>
            <person name="de Vries R.P."/>
            <person name="Ferreira P."/>
            <person name="Findley K."/>
            <person name="Foster B."/>
            <person name="Gaskell J."/>
            <person name="Glotzer D."/>
            <person name="Gorecki P."/>
            <person name="Heitman J."/>
            <person name="Hesse C."/>
            <person name="Hori C."/>
            <person name="Igarashi K."/>
            <person name="Jurgens J.A."/>
            <person name="Kallen N."/>
            <person name="Kersten P."/>
            <person name="Kohler A."/>
            <person name="Kuees U."/>
            <person name="Kumar T.K.A."/>
            <person name="Kuo A."/>
            <person name="LaButti K."/>
            <person name="Larrondo L.F."/>
            <person name="Lindquist E."/>
            <person name="Ling A."/>
            <person name="Lombard V."/>
            <person name="Lucas S."/>
            <person name="Lundell T."/>
            <person name="Martin R."/>
            <person name="McLaughlin D.J."/>
            <person name="Morgenstern I."/>
            <person name="Morin E."/>
            <person name="Murat C."/>
            <person name="Nagy L.G."/>
            <person name="Nolan M."/>
            <person name="Ohm R.A."/>
            <person name="Patyshakuliyeva A."/>
            <person name="Rokas A."/>
            <person name="Ruiz-Duenas F.J."/>
            <person name="Sabat G."/>
            <person name="Salamov A."/>
            <person name="Samejima M."/>
            <person name="Schmutz J."/>
            <person name="Slot J.C."/>
            <person name="St John F."/>
            <person name="Stenlid J."/>
            <person name="Sun H."/>
            <person name="Sun S."/>
            <person name="Syed K."/>
            <person name="Tsang A."/>
            <person name="Wiebenga A."/>
            <person name="Young D."/>
            <person name="Pisabarro A."/>
            <person name="Eastwood D.C."/>
            <person name="Martin F."/>
            <person name="Cullen D."/>
            <person name="Grigoriev I.V."/>
            <person name="Hibbett D.S."/>
        </authorList>
    </citation>
    <scope>NUCLEOTIDE SEQUENCE [LARGE SCALE GENOMIC DNA]</scope>
    <source>
        <strain evidence="11 12">MD-104</strain>
    </source>
</reference>
<evidence type="ECO:0000259" key="10">
    <source>
        <dbReference type="SMART" id="SM01033"/>
    </source>
</evidence>
<feature type="compositionally biased region" description="Basic and acidic residues" evidence="9">
    <location>
        <begin position="508"/>
        <end position="525"/>
    </location>
</feature>
<dbReference type="GO" id="GO:0000462">
    <property type="term" value="P:maturation of SSU-rRNA from tricistronic rRNA transcript (SSU-rRNA, 5.8S rRNA, LSU-rRNA)"/>
    <property type="evidence" value="ECO:0007669"/>
    <property type="project" value="TreeGrafter"/>
</dbReference>
<dbReference type="AlphaFoldDB" id="A0A2H3J618"/>
<feature type="compositionally biased region" description="Basic and acidic residues" evidence="9">
    <location>
        <begin position="606"/>
        <end position="620"/>
    </location>
</feature>
<keyword evidence="4 8" id="KW-0853">WD repeat</keyword>
<feature type="region of interest" description="Disordered" evidence="9">
    <location>
        <begin position="508"/>
        <end position="571"/>
    </location>
</feature>
<feature type="compositionally biased region" description="Polar residues" evidence="9">
    <location>
        <begin position="35"/>
        <end position="59"/>
    </location>
</feature>
<dbReference type="InterPro" id="IPR012952">
    <property type="entry name" value="BING4_C_dom"/>
</dbReference>
<evidence type="ECO:0000256" key="1">
    <source>
        <dbReference type="ARBA" id="ARBA00004099"/>
    </source>
</evidence>
<feature type="domain" description="BING4 C-terminal" evidence="10">
    <location>
        <begin position="394"/>
        <end position="473"/>
    </location>
</feature>
<keyword evidence="5" id="KW-0677">Repeat</keyword>
<organism evidence="11 12">
    <name type="scientific">Wolfiporia cocos (strain MD-104)</name>
    <name type="common">Brown rot fungus</name>
    <dbReference type="NCBI Taxonomy" id="742152"/>
    <lineage>
        <taxon>Eukaryota</taxon>
        <taxon>Fungi</taxon>
        <taxon>Dikarya</taxon>
        <taxon>Basidiomycota</taxon>
        <taxon>Agaricomycotina</taxon>
        <taxon>Agaricomycetes</taxon>
        <taxon>Polyporales</taxon>
        <taxon>Phaeolaceae</taxon>
        <taxon>Wolfiporia</taxon>
    </lineage>
</organism>
<feature type="compositionally biased region" description="Basic and acidic residues" evidence="9">
    <location>
        <begin position="22"/>
        <end position="31"/>
    </location>
</feature>
<accession>A0A2H3J618</accession>
<dbReference type="STRING" id="742152.A0A2H3J618"/>
<evidence type="ECO:0000256" key="4">
    <source>
        <dbReference type="ARBA" id="ARBA00022574"/>
    </source>
</evidence>